<dbReference type="Proteomes" id="UP000287651">
    <property type="component" value="Unassembled WGS sequence"/>
</dbReference>
<sequence length="226" mass="25297">MGLENVLSLVPVSFNGEKKTCSNAWLIPILKRYASGASLCYFMDHIVPLAKSILKALKRATLQGKLRSYAHEMWDLLPAFCRCPPDISQSFDSLAKLLAHSVKDDSSLHETISISLQTLVNENMRVLGANQDVNRHASLKDIHDKSESFPIGYTKKTASKNIKALASNSMDLIQTMADVFLDSPPEKHAVLKVLNPSSTYHPCAFEMFPRQFYFSRDSIVIFGRFS</sequence>
<organism evidence="2 3">
    <name type="scientific">Ensete ventricosum</name>
    <name type="common">Abyssinian banana</name>
    <name type="synonym">Musa ensete</name>
    <dbReference type="NCBI Taxonomy" id="4639"/>
    <lineage>
        <taxon>Eukaryota</taxon>
        <taxon>Viridiplantae</taxon>
        <taxon>Streptophyta</taxon>
        <taxon>Embryophyta</taxon>
        <taxon>Tracheophyta</taxon>
        <taxon>Spermatophyta</taxon>
        <taxon>Magnoliopsida</taxon>
        <taxon>Liliopsida</taxon>
        <taxon>Zingiberales</taxon>
        <taxon>Musaceae</taxon>
        <taxon>Ensete</taxon>
    </lineage>
</organism>
<gene>
    <name evidence="2" type="ORF">B296_00054291</name>
</gene>
<protein>
    <recommendedName>
        <fullName evidence="1">RRP12 HEAT domain-containing protein</fullName>
    </recommendedName>
</protein>
<dbReference type="AlphaFoldDB" id="A0A426XB70"/>
<dbReference type="Pfam" id="PF08161">
    <property type="entry name" value="RRP12_HEAT"/>
    <property type="match status" value="1"/>
</dbReference>
<dbReference type="EMBL" id="AMZH03023222">
    <property type="protein sequence ID" value="RRT36704.1"/>
    <property type="molecule type" value="Genomic_DNA"/>
</dbReference>
<dbReference type="InterPro" id="IPR012978">
    <property type="entry name" value="HEAT_RRP12"/>
</dbReference>
<dbReference type="PANTHER" id="PTHR48412">
    <property type="entry name" value="ARM REPEAT SUPERFAMILY PROTEIN"/>
    <property type="match status" value="1"/>
</dbReference>
<evidence type="ECO:0000259" key="1">
    <source>
        <dbReference type="Pfam" id="PF08161"/>
    </source>
</evidence>
<dbReference type="PANTHER" id="PTHR48412:SF1">
    <property type="entry name" value="ARM REPEAT SUPERFAMILY PROTEIN"/>
    <property type="match status" value="1"/>
</dbReference>
<reference evidence="2 3" key="1">
    <citation type="journal article" date="2014" name="Agronomy (Basel)">
        <title>A Draft Genome Sequence for Ensete ventricosum, the Drought-Tolerant Tree Against Hunger.</title>
        <authorList>
            <person name="Harrison J."/>
            <person name="Moore K.A."/>
            <person name="Paszkiewicz K."/>
            <person name="Jones T."/>
            <person name="Grant M."/>
            <person name="Ambacheew D."/>
            <person name="Muzemil S."/>
            <person name="Studholme D.J."/>
        </authorList>
    </citation>
    <scope>NUCLEOTIDE SEQUENCE [LARGE SCALE GENOMIC DNA]</scope>
</reference>
<proteinExistence type="predicted"/>
<accession>A0A426XB70</accession>
<feature type="domain" description="RRP12 HEAT" evidence="1">
    <location>
        <begin position="1"/>
        <end position="180"/>
    </location>
</feature>
<comment type="caution">
    <text evidence="2">The sequence shown here is derived from an EMBL/GenBank/DDBJ whole genome shotgun (WGS) entry which is preliminary data.</text>
</comment>
<evidence type="ECO:0000313" key="3">
    <source>
        <dbReference type="Proteomes" id="UP000287651"/>
    </source>
</evidence>
<evidence type="ECO:0000313" key="2">
    <source>
        <dbReference type="EMBL" id="RRT36704.1"/>
    </source>
</evidence>
<name>A0A426XB70_ENSVE</name>